<dbReference type="SUPFAM" id="SSF52821">
    <property type="entry name" value="Rhodanese/Cell cycle control phosphatase"/>
    <property type="match status" value="1"/>
</dbReference>
<dbReference type="InterPro" id="IPR052367">
    <property type="entry name" value="Thiosulfate_ST/Rhodanese-like"/>
</dbReference>
<evidence type="ECO:0000313" key="4">
    <source>
        <dbReference type="Proteomes" id="UP000283255"/>
    </source>
</evidence>
<reference evidence="3 4" key="1">
    <citation type="submission" date="2018-09" db="EMBL/GenBank/DDBJ databases">
        <authorList>
            <person name="Wang F."/>
        </authorList>
    </citation>
    <scope>NUCLEOTIDE SEQUENCE [LARGE SCALE GENOMIC DNA]</scope>
    <source>
        <strain evidence="3 4">PLHSC7-2</strain>
    </source>
</reference>
<keyword evidence="1" id="KW-0732">Signal</keyword>
<feature type="domain" description="Rhodanese" evidence="2">
    <location>
        <begin position="34"/>
        <end position="112"/>
    </location>
</feature>
<dbReference type="Gene3D" id="3.40.250.10">
    <property type="entry name" value="Rhodanese-like domain"/>
    <property type="match status" value="1"/>
</dbReference>
<comment type="caution">
    <text evidence="3">The sequence shown here is derived from an EMBL/GenBank/DDBJ whole genome shotgun (WGS) entry which is preliminary data.</text>
</comment>
<dbReference type="PROSITE" id="PS50206">
    <property type="entry name" value="RHODANESE_3"/>
    <property type="match status" value="1"/>
</dbReference>
<dbReference type="OrthoDB" id="9814704at2"/>
<dbReference type="PANTHER" id="PTHR45431:SF3">
    <property type="entry name" value="RHODANESE-LIKE DOMAIN-CONTAINING PROTEIN 15, CHLOROPLASTIC"/>
    <property type="match status" value="1"/>
</dbReference>
<organism evidence="3 4">
    <name type="scientific">Motilimonas pumila</name>
    <dbReference type="NCBI Taxonomy" id="2303987"/>
    <lineage>
        <taxon>Bacteria</taxon>
        <taxon>Pseudomonadati</taxon>
        <taxon>Pseudomonadota</taxon>
        <taxon>Gammaproteobacteria</taxon>
        <taxon>Alteromonadales</taxon>
        <taxon>Alteromonadales genera incertae sedis</taxon>
        <taxon>Motilimonas</taxon>
    </lineage>
</organism>
<sequence length="120" mass="13331">MLKKLSCVFRLLIFLMFSASAQATERAELAWQKLAQGAVLIDVRTASEYQDKHLAGSINIAVQDFPTMDFSIFAKDEMIVLYCRSGNRSGRALDYLKSQGFTHLVNGGGLEEMLLVKPSP</sequence>
<dbReference type="EMBL" id="QZCH01000017">
    <property type="protein sequence ID" value="RJG42397.1"/>
    <property type="molecule type" value="Genomic_DNA"/>
</dbReference>
<dbReference type="AlphaFoldDB" id="A0A418YCY1"/>
<dbReference type="RefSeq" id="WP_119911219.1">
    <property type="nucleotide sequence ID" value="NZ_QZCH01000017.1"/>
</dbReference>
<feature type="chain" id="PRO_5019540809" evidence="1">
    <location>
        <begin position="24"/>
        <end position="120"/>
    </location>
</feature>
<protein>
    <submittedName>
        <fullName evidence="3">Rhodanese-like domain-containing protein</fullName>
    </submittedName>
</protein>
<dbReference type="InterPro" id="IPR001763">
    <property type="entry name" value="Rhodanese-like_dom"/>
</dbReference>
<evidence type="ECO:0000256" key="1">
    <source>
        <dbReference type="SAM" id="SignalP"/>
    </source>
</evidence>
<evidence type="ECO:0000259" key="2">
    <source>
        <dbReference type="PROSITE" id="PS50206"/>
    </source>
</evidence>
<name>A0A418YCY1_9GAMM</name>
<dbReference type="SMART" id="SM00450">
    <property type="entry name" value="RHOD"/>
    <property type="match status" value="1"/>
</dbReference>
<dbReference type="Pfam" id="PF00581">
    <property type="entry name" value="Rhodanese"/>
    <property type="match status" value="1"/>
</dbReference>
<keyword evidence="4" id="KW-1185">Reference proteome</keyword>
<dbReference type="PANTHER" id="PTHR45431">
    <property type="entry name" value="RHODANESE-LIKE DOMAIN-CONTAINING PROTEIN 15, CHLOROPLASTIC"/>
    <property type="match status" value="1"/>
</dbReference>
<evidence type="ECO:0000313" key="3">
    <source>
        <dbReference type="EMBL" id="RJG42397.1"/>
    </source>
</evidence>
<dbReference type="Proteomes" id="UP000283255">
    <property type="component" value="Unassembled WGS sequence"/>
</dbReference>
<dbReference type="CDD" id="cd00158">
    <property type="entry name" value="RHOD"/>
    <property type="match status" value="1"/>
</dbReference>
<feature type="signal peptide" evidence="1">
    <location>
        <begin position="1"/>
        <end position="23"/>
    </location>
</feature>
<accession>A0A418YCY1</accession>
<proteinExistence type="predicted"/>
<gene>
    <name evidence="3" type="ORF">D1Z90_13060</name>
</gene>
<dbReference type="InterPro" id="IPR036873">
    <property type="entry name" value="Rhodanese-like_dom_sf"/>
</dbReference>
<reference evidence="3 4" key="2">
    <citation type="submission" date="2019-01" db="EMBL/GenBank/DDBJ databases">
        <title>Motilimonas pumilus sp. nov., isolated from the gut of sea cucumber (Apostichopus japonicus).</title>
        <authorList>
            <person name="Wang F.-Q."/>
            <person name="Ren L.-H."/>
            <person name="Lin Y.-W."/>
            <person name="Sun G.-H."/>
            <person name="Du Z.-J."/>
            <person name="Zhao J.-X."/>
            <person name="Liu X.-J."/>
            <person name="Liu L.-J."/>
        </authorList>
    </citation>
    <scope>NUCLEOTIDE SEQUENCE [LARGE SCALE GENOMIC DNA]</scope>
    <source>
        <strain evidence="3 4">PLHSC7-2</strain>
    </source>
</reference>